<accession>A0ABV3LIP0</accession>
<dbReference type="InterPro" id="IPR029058">
    <property type="entry name" value="AB_hydrolase_fold"/>
</dbReference>
<sequence length="227" mass="23655">MTLKAVNLNAIASENFPGDVPAVALFLHGYGSNERDLTALASALPDGLPWASLRAPIEVMPGGYAWFRIVTPGHPDADALDAATAAIWSWVDAAVPNGTRIVPIGFSQGGLMATQLLRTAPERVLAPVVLGGFVASGEQPADAALRDARPAMFLGRGAEDQVIAPAAVERTDAWAPGHTTLDARQYPGLGHGINQEELADVQAFLALQLSHDQSQAAGPVSLAEPTL</sequence>
<protein>
    <submittedName>
        <fullName evidence="4">Dienelactone hydrolase family protein</fullName>
    </submittedName>
</protein>
<dbReference type="PANTHER" id="PTHR10655:SF17">
    <property type="entry name" value="LYSOPHOSPHOLIPASE-LIKE PROTEIN 1"/>
    <property type="match status" value="1"/>
</dbReference>
<keyword evidence="2 4" id="KW-0378">Hydrolase</keyword>
<dbReference type="Pfam" id="PF02230">
    <property type="entry name" value="Abhydrolase_2"/>
    <property type="match status" value="1"/>
</dbReference>
<proteinExistence type="inferred from homology"/>
<dbReference type="InterPro" id="IPR050565">
    <property type="entry name" value="LYPA1-2/EST-like"/>
</dbReference>
<dbReference type="GO" id="GO:0016787">
    <property type="term" value="F:hydrolase activity"/>
    <property type="evidence" value="ECO:0007669"/>
    <property type="project" value="UniProtKB-KW"/>
</dbReference>
<dbReference type="Gene3D" id="3.40.50.1820">
    <property type="entry name" value="alpha/beta hydrolase"/>
    <property type="match status" value="1"/>
</dbReference>
<evidence type="ECO:0000313" key="5">
    <source>
        <dbReference type="Proteomes" id="UP001553715"/>
    </source>
</evidence>
<organism evidence="4 5">
    <name type="scientific">Microbacterium profundi</name>
    <dbReference type="NCBI Taxonomy" id="450380"/>
    <lineage>
        <taxon>Bacteria</taxon>
        <taxon>Bacillati</taxon>
        <taxon>Actinomycetota</taxon>
        <taxon>Actinomycetes</taxon>
        <taxon>Micrococcales</taxon>
        <taxon>Microbacteriaceae</taxon>
        <taxon>Microbacterium</taxon>
    </lineage>
</organism>
<evidence type="ECO:0000256" key="1">
    <source>
        <dbReference type="ARBA" id="ARBA00006499"/>
    </source>
</evidence>
<dbReference type="InterPro" id="IPR003140">
    <property type="entry name" value="PLipase/COase/thioEstase"/>
</dbReference>
<name>A0ABV3LIP0_9MICO</name>
<dbReference type="Proteomes" id="UP001553715">
    <property type="component" value="Unassembled WGS sequence"/>
</dbReference>
<dbReference type="RefSeq" id="WP_033105618.1">
    <property type="nucleotide sequence ID" value="NZ_JAJVKR010000004.1"/>
</dbReference>
<feature type="domain" description="Phospholipase/carboxylesterase/thioesterase" evidence="3">
    <location>
        <begin position="22"/>
        <end position="207"/>
    </location>
</feature>
<dbReference type="PANTHER" id="PTHR10655">
    <property type="entry name" value="LYSOPHOSPHOLIPASE-RELATED"/>
    <property type="match status" value="1"/>
</dbReference>
<dbReference type="SUPFAM" id="SSF53474">
    <property type="entry name" value="alpha/beta-Hydrolases"/>
    <property type="match status" value="1"/>
</dbReference>
<evidence type="ECO:0000259" key="3">
    <source>
        <dbReference type="Pfam" id="PF02230"/>
    </source>
</evidence>
<keyword evidence="5" id="KW-1185">Reference proteome</keyword>
<evidence type="ECO:0000313" key="4">
    <source>
        <dbReference type="EMBL" id="MEW1975777.1"/>
    </source>
</evidence>
<reference evidence="4 5" key="1">
    <citation type="submission" date="2024-06" db="EMBL/GenBank/DDBJ databases">
        <title>The Natural Products Discovery Center: Release of the First 8490 Sequenced Strains for Exploring Actinobacteria Biosynthetic Diversity.</title>
        <authorList>
            <person name="Kalkreuter E."/>
            <person name="Kautsar S.A."/>
            <person name="Yang D."/>
            <person name="Bader C.D."/>
            <person name="Teijaro C.N."/>
            <person name="Fluegel L."/>
            <person name="Davis C.M."/>
            <person name="Simpson J.R."/>
            <person name="Lauterbach L."/>
            <person name="Steele A.D."/>
            <person name="Gui C."/>
            <person name="Meng S."/>
            <person name="Li G."/>
            <person name="Viehrig K."/>
            <person name="Ye F."/>
            <person name="Su P."/>
            <person name="Kiefer A.F."/>
            <person name="Nichols A."/>
            <person name="Cepeda A.J."/>
            <person name="Yan W."/>
            <person name="Fan B."/>
            <person name="Jiang Y."/>
            <person name="Adhikari A."/>
            <person name="Zheng C.-J."/>
            <person name="Schuster L."/>
            <person name="Cowan T.M."/>
            <person name="Smanski M.J."/>
            <person name="Chevrette M.G."/>
            <person name="De Carvalho L.P.S."/>
            <person name="Shen B."/>
        </authorList>
    </citation>
    <scope>NUCLEOTIDE SEQUENCE [LARGE SCALE GENOMIC DNA]</scope>
    <source>
        <strain evidence="4 5">NPDC077434</strain>
    </source>
</reference>
<comment type="caution">
    <text evidence="4">The sequence shown here is derived from an EMBL/GenBank/DDBJ whole genome shotgun (WGS) entry which is preliminary data.</text>
</comment>
<comment type="similarity">
    <text evidence="1">Belongs to the AB hydrolase superfamily. AB hydrolase 2 family.</text>
</comment>
<evidence type="ECO:0000256" key="2">
    <source>
        <dbReference type="ARBA" id="ARBA00022801"/>
    </source>
</evidence>
<gene>
    <name evidence="4" type="ORF">AB0301_11990</name>
</gene>
<dbReference type="EMBL" id="JBFBMH010000017">
    <property type="protein sequence ID" value="MEW1975777.1"/>
    <property type="molecule type" value="Genomic_DNA"/>
</dbReference>